<dbReference type="Gene3D" id="3.40.1260.10">
    <property type="entry name" value="DsrEFH-like"/>
    <property type="match status" value="1"/>
</dbReference>
<dbReference type="GeneID" id="29386501"/>
<sequence length="91" mass="10583">MLHIIKHPQQLAIASRYLQPNDAIVLVENAVYATSEQSPFFGYFNNHNPVYVLKEDLEARGWLNRCAQNIQIMNVADWVELTVNYDKSMSW</sequence>
<dbReference type="PANTHER" id="PTHR37526">
    <property type="entry name" value="PROTEIN TUSB"/>
    <property type="match status" value="1"/>
</dbReference>
<dbReference type="Proteomes" id="UP000254626">
    <property type="component" value="Unassembled WGS sequence"/>
</dbReference>
<dbReference type="EMBL" id="CP014035">
    <property type="protein sequence ID" value="AMF95486.1"/>
    <property type="molecule type" value="Genomic_DNA"/>
</dbReference>
<evidence type="ECO:0000313" key="3">
    <source>
        <dbReference type="Proteomes" id="UP000057088"/>
    </source>
</evidence>
<dbReference type="InterPro" id="IPR007215">
    <property type="entry name" value="Sulphur_relay_TusB/DsrH"/>
</dbReference>
<keyword evidence="3" id="KW-1185">Reference proteome</keyword>
<protein>
    <submittedName>
        <fullName evidence="1">Sulfurtransferase TusB</fullName>
    </submittedName>
    <submittedName>
        <fullName evidence="2">tRNA 2-thiouridine synthesizing protein B</fullName>
    </submittedName>
</protein>
<dbReference type="Proteomes" id="UP000057088">
    <property type="component" value="Chromosome 2"/>
</dbReference>
<evidence type="ECO:0000313" key="4">
    <source>
        <dbReference type="Proteomes" id="UP000254626"/>
    </source>
</evidence>
<dbReference type="InterPro" id="IPR027396">
    <property type="entry name" value="DsrEFH-like"/>
</dbReference>
<accession>A0AAX2LSC2</accession>
<gene>
    <name evidence="2" type="primary">tusB</name>
    <name evidence="1" type="synonym">dsrH</name>
    <name evidence="1" type="ORF">AL536_19035</name>
    <name evidence="2" type="ORF">NCTC11327_02570</name>
</gene>
<dbReference type="RefSeq" id="WP_020433616.1">
    <property type="nucleotide sequence ID" value="NZ_CABLBX010000025.1"/>
</dbReference>
<reference evidence="3" key="1">
    <citation type="submission" date="2015-12" db="EMBL/GenBank/DDBJ databases">
        <title>FDA dAtabase for Regulatory Grade micrObial Sequences (FDA-ARGOS): Supporting development and validation of Infectious Disease Dx tests.</title>
        <authorList>
            <person name="Hoffmann M."/>
            <person name="Allard M."/>
            <person name="Evans P."/>
            <person name="Brown E."/>
            <person name="Tallon L.J."/>
            <person name="Sadzewicz L."/>
            <person name="Sengamalay N."/>
            <person name="Ott S."/>
            <person name="Godinez A."/>
            <person name="Nagaraj S."/>
            <person name="Vyas G."/>
            <person name="Aluvathingal J."/>
            <person name="Nadendla S."/>
            <person name="Geyer C."/>
            <person name="Sichtig H."/>
        </authorList>
    </citation>
    <scope>NUCLEOTIDE SEQUENCE [LARGE SCALE GENOMIC DNA]</scope>
    <source>
        <strain evidence="3">ATCC 33809</strain>
    </source>
</reference>
<dbReference type="NCBIfam" id="TIGR03011">
    <property type="entry name" value="sulf_tusB_dsrH"/>
    <property type="match status" value="1"/>
</dbReference>
<reference evidence="1" key="2">
    <citation type="submission" date="2018-01" db="EMBL/GenBank/DDBJ databases">
        <title>FDA dAtabase for Regulatory Grade micrObial Sequences (FDA-ARGOS): Supporting development and validation of Infectious Disease Dx tests.</title>
        <authorList>
            <person name="Hoffmann M."/>
            <person name="Allard M."/>
            <person name="Evans P."/>
            <person name="Brown E."/>
            <person name="Tallon L."/>
            <person name="Sadzewicz L."/>
            <person name="Sengamalay N."/>
            <person name="Ott S."/>
            <person name="Godinez A."/>
            <person name="Nagaraj S."/>
            <person name="Vyas G."/>
            <person name="Aluvathingal J."/>
            <person name="Nadendla S."/>
            <person name="Geyer C."/>
            <person name="Sichtig H."/>
        </authorList>
    </citation>
    <scope>NUCLEOTIDE SEQUENCE</scope>
    <source>
        <strain evidence="1">ATCC 33809</strain>
    </source>
</reference>
<evidence type="ECO:0000313" key="2">
    <source>
        <dbReference type="EMBL" id="SUP28849.1"/>
    </source>
</evidence>
<evidence type="ECO:0000313" key="1">
    <source>
        <dbReference type="EMBL" id="AMF95486.1"/>
    </source>
</evidence>
<dbReference type="KEGG" id="vfl:AL536_19035"/>
<reference evidence="2 4" key="3">
    <citation type="submission" date="2018-06" db="EMBL/GenBank/DDBJ databases">
        <authorList>
            <consortium name="Pathogen Informatics"/>
            <person name="Doyle S."/>
        </authorList>
    </citation>
    <scope>NUCLEOTIDE SEQUENCE [LARGE SCALE GENOMIC DNA]</scope>
    <source>
        <strain evidence="2 4">NCTC11327</strain>
    </source>
</reference>
<dbReference type="EMBL" id="UHIP01000001">
    <property type="protein sequence ID" value="SUP28849.1"/>
    <property type="molecule type" value="Genomic_DNA"/>
</dbReference>
<dbReference type="PANTHER" id="PTHR37526:SF1">
    <property type="entry name" value="PROTEIN TUSB"/>
    <property type="match status" value="1"/>
</dbReference>
<dbReference type="SUPFAM" id="SSF75169">
    <property type="entry name" value="DsrEFH-like"/>
    <property type="match status" value="1"/>
</dbReference>
<proteinExistence type="predicted"/>
<organism evidence="2 4">
    <name type="scientific">Vibrio fluvialis</name>
    <dbReference type="NCBI Taxonomy" id="676"/>
    <lineage>
        <taxon>Bacteria</taxon>
        <taxon>Pseudomonadati</taxon>
        <taxon>Pseudomonadota</taxon>
        <taxon>Gammaproteobacteria</taxon>
        <taxon>Vibrionales</taxon>
        <taxon>Vibrionaceae</taxon>
        <taxon>Vibrio</taxon>
    </lineage>
</organism>
<dbReference type="GO" id="GO:0002143">
    <property type="term" value="P:tRNA wobble position uridine thiolation"/>
    <property type="evidence" value="ECO:0007669"/>
    <property type="project" value="InterPro"/>
</dbReference>
<dbReference type="AlphaFoldDB" id="A0AAX2LSC2"/>
<dbReference type="Pfam" id="PF04077">
    <property type="entry name" value="DsrH"/>
    <property type="match status" value="1"/>
</dbReference>
<name>A0AAX2LSC2_VIBFL</name>
<dbReference type="GO" id="GO:1990228">
    <property type="term" value="C:sulfurtransferase complex"/>
    <property type="evidence" value="ECO:0007669"/>
    <property type="project" value="TreeGrafter"/>
</dbReference>